<gene>
    <name evidence="2" type="ORF">EUX98_g783</name>
</gene>
<proteinExistence type="predicted"/>
<organism evidence="2 3">
    <name type="scientific">Antrodiella citrinella</name>
    <dbReference type="NCBI Taxonomy" id="2447956"/>
    <lineage>
        <taxon>Eukaryota</taxon>
        <taxon>Fungi</taxon>
        <taxon>Dikarya</taxon>
        <taxon>Basidiomycota</taxon>
        <taxon>Agaricomycotina</taxon>
        <taxon>Agaricomycetes</taxon>
        <taxon>Polyporales</taxon>
        <taxon>Steccherinaceae</taxon>
        <taxon>Antrodiella</taxon>
    </lineage>
</organism>
<feature type="region of interest" description="Disordered" evidence="1">
    <location>
        <begin position="241"/>
        <end position="307"/>
    </location>
</feature>
<name>A0A4S4N355_9APHY</name>
<evidence type="ECO:0000313" key="2">
    <source>
        <dbReference type="EMBL" id="THH33426.1"/>
    </source>
</evidence>
<evidence type="ECO:0000256" key="1">
    <source>
        <dbReference type="SAM" id="MobiDB-lite"/>
    </source>
</evidence>
<protein>
    <submittedName>
        <fullName evidence="2">Uncharacterized protein</fullName>
    </submittedName>
</protein>
<evidence type="ECO:0000313" key="3">
    <source>
        <dbReference type="Proteomes" id="UP000308730"/>
    </source>
</evidence>
<dbReference type="Proteomes" id="UP000308730">
    <property type="component" value="Unassembled WGS sequence"/>
</dbReference>
<dbReference type="EMBL" id="SGPM01000006">
    <property type="protein sequence ID" value="THH33426.1"/>
    <property type="molecule type" value="Genomic_DNA"/>
</dbReference>
<feature type="region of interest" description="Disordered" evidence="1">
    <location>
        <begin position="127"/>
        <end position="157"/>
    </location>
</feature>
<feature type="region of interest" description="Disordered" evidence="1">
    <location>
        <begin position="187"/>
        <end position="215"/>
    </location>
</feature>
<dbReference type="AlphaFoldDB" id="A0A4S4N355"/>
<dbReference type="OrthoDB" id="3269398at2759"/>
<keyword evidence="3" id="KW-1185">Reference proteome</keyword>
<comment type="caution">
    <text evidence="2">The sequence shown here is derived from an EMBL/GenBank/DDBJ whole genome shotgun (WGS) entry which is preliminary data.</text>
</comment>
<feature type="compositionally biased region" description="Pro residues" evidence="1">
    <location>
        <begin position="259"/>
        <end position="272"/>
    </location>
</feature>
<feature type="compositionally biased region" description="Basic residues" evidence="1">
    <location>
        <begin position="295"/>
        <end position="307"/>
    </location>
</feature>
<sequence length="307" mass="33762">MLRHLTLTGEDSKDYLSRQASLCVKENSAYVVQGTETNDTNLKYHWRFEYAIDDRRDSAGKAIAGEKTLTPLNFACSPGLLHSTRGTGRKTTIMQQMKKTVWYSKVPAERMHAPTSPVARARLYAHGPLDHKHPSPKALPSTNHPVTPRPSHKRFHSAASPVAFPTLATTAPPVAPLRLRKKRDRAAFITDLPPAPPTLAGPSTGRSERRRSVTSPAFKVVRHIIPPSKLDELMTASPPQAYAPIFNGQTSPSLVMTPLSPPRRPSHNPPTSPDNDHLSAGASAGTHGQEGVQHRLVRPKRRLSWRA</sequence>
<reference evidence="2 3" key="1">
    <citation type="submission" date="2019-02" db="EMBL/GenBank/DDBJ databases">
        <title>Genome sequencing of the rare red list fungi Antrodiella citrinella (Flaviporus citrinellus).</title>
        <authorList>
            <person name="Buettner E."/>
            <person name="Kellner H."/>
        </authorList>
    </citation>
    <scope>NUCLEOTIDE SEQUENCE [LARGE SCALE GENOMIC DNA]</scope>
    <source>
        <strain evidence="2 3">DSM 108506</strain>
    </source>
</reference>
<accession>A0A4S4N355</accession>